<reference evidence="2" key="2">
    <citation type="submission" date="2021-04" db="EMBL/GenBank/DDBJ databases">
        <authorList>
            <person name="Gilroy R."/>
        </authorList>
    </citation>
    <scope>NUCLEOTIDE SEQUENCE</scope>
    <source>
        <strain evidence="2">ChiHecec2B26-446</strain>
    </source>
</reference>
<dbReference type="Pfam" id="PF08241">
    <property type="entry name" value="Methyltransf_11"/>
    <property type="match status" value="1"/>
</dbReference>
<organism evidence="2 3">
    <name type="scientific">Candidatus Desulfovibrio intestinipullorum</name>
    <dbReference type="NCBI Taxonomy" id="2838536"/>
    <lineage>
        <taxon>Bacteria</taxon>
        <taxon>Pseudomonadati</taxon>
        <taxon>Thermodesulfobacteriota</taxon>
        <taxon>Desulfovibrionia</taxon>
        <taxon>Desulfovibrionales</taxon>
        <taxon>Desulfovibrionaceae</taxon>
        <taxon>Desulfovibrio</taxon>
    </lineage>
</organism>
<feature type="domain" description="Methyltransferase type 11" evidence="1">
    <location>
        <begin position="95"/>
        <end position="189"/>
    </location>
</feature>
<dbReference type="GO" id="GO:0032259">
    <property type="term" value="P:methylation"/>
    <property type="evidence" value="ECO:0007669"/>
    <property type="project" value="UniProtKB-KW"/>
</dbReference>
<reference evidence="2" key="1">
    <citation type="journal article" date="2021" name="PeerJ">
        <title>Extensive microbial diversity within the chicken gut microbiome revealed by metagenomics and culture.</title>
        <authorList>
            <person name="Gilroy R."/>
            <person name="Ravi A."/>
            <person name="Getino M."/>
            <person name="Pursley I."/>
            <person name="Horton D.L."/>
            <person name="Alikhan N.F."/>
            <person name="Baker D."/>
            <person name="Gharbi K."/>
            <person name="Hall N."/>
            <person name="Watson M."/>
            <person name="Adriaenssens E.M."/>
            <person name="Foster-Nyarko E."/>
            <person name="Jarju S."/>
            <person name="Secka A."/>
            <person name="Antonio M."/>
            <person name="Oren A."/>
            <person name="Chaudhuri R.R."/>
            <person name="La Ragione R."/>
            <person name="Hildebrand F."/>
            <person name="Pallen M.J."/>
        </authorList>
    </citation>
    <scope>NUCLEOTIDE SEQUENCE</scope>
    <source>
        <strain evidence="2">ChiHecec2B26-446</strain>
    </source>
</reference>
<dbReference type="PANTHER" id="PTHR43591:SF24">
    <property type="entry name" value="2-METHOXY-6-POLYPRENYL-1,4-BENZOQUINOL METHYLASE, MITOCHONDRIAL"/>
    <property type="match status" value="1"/>
</dbReference>
<dbReference type="Gene3D" id="3.40.50.150">
    <property type="entry name" value="Vaccinia Virus protein VP39"/>
    <property type="match status" value="1"/>
</dbReference>
<sequence length="287" mass="31964">MTQNGTPMQTDVLTLPSSFTIPFPSPSRPLAPSSYPSASPAGSSPLARRIQSYWNLRAEGFGSVRRQELHSDKQALWWAEIAPLLPEQDRPLRVLDVGTGAGFLAILLARHKAQVSAVDSSQPMLEQAAALAAQEGCAIEFRQMEADRLAYAEGSFDCVLARNVTWTLLHPAAAYAEWQRVLRPGGVLINFDADYGSTDFTRLGDDREAHAHRDLARDVLQEGENIRKKLPLSSLRRPEWDRQILQELGFEHCHCDTDLSARIFAVRDATWNPVPMFALSATKRRDC</sequence>
<dbReference type="Proteomes" id="UP000886752">
    <property type="component" value="Unassembled WGS sequence"/>
</dbReference>
<accession>A0A9D1PYR7</accession>
<evidence type="ECO:0000313" key="3">
    <source>
        <dbReference type="Proteomes" id="UP000886752"/>
    </source>
</evidence>
<keyword evidence="2" id="KW-0489">Methyltransferase</keyword>
<dbReference type="CDD" id="cd02440">
    <property type="entry name" value="AdoMet_MTases"/>
    <property type="match status" value="1"/>
</dbReference>
<keyword evidence="2" id="KW-0808">Transferase</keyword>
<evidence type="ECO:0000313" key="2">
    <source>
        <dbReference type="EMBL" id="HIW01711.1"/>
    </source>
</evidence>
<dbReference type="GO" id="GO:0008757">
    <property type="term" value="F:S-adenosylmethionine-dependent methyltransferase activity"/>
    <property type="evidence" value="ECO:0007669"/>
    <property type="project" value="InterPro"/>
</dbReference>
<dbReference type="InterPro" id="IPR013216">
    <property type="entry name" value="Methyltransf_11"/>
</dbReference>
<comment type="caution">
    <text evidence="2">The sequence shown here is derived from an EMBL/GenBank/DDBJ whole genome shotgun (WGS) entry which is preliminary data.</text>
</comment>
<evidence type="ECO:0000259" key="1">
    <source>
        <dbReference type="Pfam" id="PF08241"/>
    </source>
</evidence>
<dbReference type="InterPro" id="IPR029063">
    <property type="entry name" value="SAM-dependent_MTases_sf"/>
</dbReference>
<gene>
    <name evidence="2" type="ORF">H9894_11085</name>
</gene>
<protein>
    <submittedName>
        <fullName evidence="2">Methyltransferase domain-containing protein</fullName>
    </submittedName>
</protein>
<name>A0A9D1PYR7_9BACT</name>
<proteinExistence type="predicted"/>
<dbReference type="SUPFAM" id="SSF53335">
    <property type="entry name" value="S-adenosyl-L-methionine-dependent methyltransferases"/>
    <property type="match status" value="1"/>
</dbReference>
<dbReference type="AlphaFoldDB" id="A0A9D1PYR7"/>
<dbReference type="PANTHER" id="PTHR43591">
    <property type="entry name" value="METHYLTRANSFERASE"/>
    <property type="match status" value="1"/>
</dbReference>
<dbReference type="EMBL" id="DXHV01000087">
    <property type="protein sequence ID" value="HIW01711.1"/>
    <property type="molecule type" value="Genomic_DNA"/>
</dbReference>